<proteinExistence type="predicted"/>
<dbReference type="InterPro" id="IPR000792">
    <property type="entry name" value="Tscrpt_reg_LuxR_C"/>
</dbReference>
<sequence>MSVLIVDDHPIVLQGCRRVLEDAGVETVHEATDIVSGYRRFHRHRPDVVVADLTFQGAALSGLALIRRIRAVAPATRILVFSMHDDPVIVARALEGGATGYVLKDTASAELHRAFERVRVGEPYIDPALAAEVALLRADPRPAPGQALTPRERQILGLLGSGRSHGAIADALGLSYKTVANTCTQMRRKLGARTLADLIRIAVREAGRAP</sequence>
<evidence type="ECO:0000259" key="5">
    <source>
        <dbReference type="PROSITE" id="PS50110"/>
    </source>
</evidence>
<dbReference type="CDD" id="cd06170">
    <property type="entry name" value="LuxR_C_like"/>
    <property type="match status" value="1"/>
</dbReference>
<keyword evidence="1 3" id="KW-0597">Phosphoprotein</keyword>
<dbReference type="InterPro" id="IPR016032">
    <property type="entry name" value="Sig_transdc_resp-reg_C-effctor"/>
</dbReference>
<organism evidence="6 7">
    <name type="scientific">Methylobacterium crusticola</name>
    <dbReference type="NCBI Taxonomy" id="1697972"/>
    <lineage>
        <taxon>Bacteria</taxon>
        <taxon>Pseudomonadati</taxon>
        <taxon>Pseudomonadota</taxon>
        <taxon>Alphaproteobacteria</taxon>
        <taxon>Hyphomicrobiales</taxon>
        <taxon>Methylobacteriaceae</taxon>
        <taxon>Methylobacterium</taxon>
    </lineage>
</organism>
<evidence type="ECO:0000256" key="2">
    <source>
        <dbReference type="ARBA" id="ARBA00023125"/>
    </source>
</evidence>
<dbReference type="CDD" id="cd17535">
    <property type="entry name" value="REC_NarL-like"/>
    <property type="match status" value="1"/>
</dbReference>
<dbReference type="PANTHER" id="PTHR43214">
    <property type="entry name" value="TWO-COMPONENT RESPONSE REGULATOR"/>
    <property type="match status" value="1"/>
</dbReference>
<feature type="domain" description="Response regulatory" evidence="5">
    <location>
        <begin position="2"/>
        <end position="119"/>
    </location>
</feature>
<reference evidence="6" key="2">
    <citation type="submission" date="2021-08" db="EMBL/GenBank/DDBJ databases">
        <authorList>
            <person name="Tani A."/>
            <person name="Ola A."/>
            <person name="Ogura Y."/>
            <person name="Katsura K."/>
            <person name="Hayashi T."/>
        </authorList>
    </citation>
    <scope>NUCLEOTIDE SEQUENCE</scope>
    <source>
        <strain evidence="6">KCTC 52305</strain>
    </source>
</reference>
<feature type="modified residue" description="4-aspartylphosphate" evidence="3">
    <location>
        <position position="52"/>
    </location>
</feature>
<dbReference type="InterPro" id="IPR001789">
    <property type="entry name" value="Sig_transdc_resp-reg_receiver"/>
</dbReference>
<feature type="domain" description="HTH luxR-type" evidence="4">
    <location>
        <begin position="141"/>
        <end position="206"/>
    </location>
</feature>
<dbReference type="SUPFAM" id="SSF52172">
    <property type="entry name" value="CheY-like"/>
    <property type="match status" value="1"/>
</dbReference>
<comment type="caution">
    <text evidence="6">The sequence shown here is derived from an EMBL/GenBank/DDBJ whole genome shotgun (WGS) entry which is preliminary data.</text>
</comment>
<accession>A0ABQ4R500</accession>
<dbReference type="InterPro" id="IPR036388">
    <property type="entry name" value="WH-like_DNA-bd_sf"/>
</dbReference>
<dbReference type="SMART" id="SM00448">
    <property type="entry name" value="REC"/>
    <property type="match status" value="1"/>
</dbReference>
<evidence type="ECO:0000313" key="7">
    <source>
        <dbReference type="Proteomes" id="UP001055167"/>
    </source>
</evidence>
<dbReference type="SMART" id="SM00421">
    <property type="entry name" value="HTH_LUXR"/>
    <property type="match status" value="1"/>
</dbReference>
<name>A0ABQ4R500_9HYPH</name>
<evidence type="ECO:0000256" key="3">
    <source>
        <dbReference type="PROSITE-ProRule" id="PRU00169"/>
    </source>
</evidence>
<protein>
    <submittedName>
        <fullName evidence="6">Oxygen regulatory protein NreC</fullName>
    </submittedName>
</protein>
<dbReference type="PROSITE" id="PS50110">
    <property type="entry name" value="RESPONSE_REGULATORY"/>
    <property type="match status" value="1"/>
</dbReference>
<evidence type="ECO:0000259" key="4">
    <source>
        <dbReference type="PROSITE" id="PS50043"/>
    </source>
</evidence>
<dbReference type="Pfam" id="PF00072">
    <property type="entry name" value="Response_reg"/>
    <property type="match status" value="1"/>
</dbReference>
<keyword evidence="2" id="KW-0238">DNA-binding</keyword>
<evidence type="ECO:0000313" key="6">
    <source>
        <dbReference type="EMBL" id="GJD52015.1"/>
    </source>
</evidence>
<dbReference type="PRINTS" id="PR00038">
    <property type="entry name" value="HTHLUXR"/>
</dbReference>
<evidence type="ECO:0000256" key="1">
    <source>
        <dbReference type="ARBA" id="ARBA00022553"/>
    </source>
</evidence>
<dbReference type="SUPFAM" id="SSF46894">
    <property type="entry name" value="C-terminal effector domain of the bipartite response regulators"/>
    <property type="match status" value="1"/>
</dbReference>
<keyword evidence="7" id="KW-1185">Reference proteome</keyword>
<dbReference type="Proteomes" id="UP001055167">
    <property type="component" value="Unassembled WGS sequence"/>
</dbReference>
<dbReference type="InterPro" id="IPR011006">
    <property type="entry name" value="CheY-like_superfamily"/>
</dbReference>
<dbReference type="RefSeq" id="WP_128564269.1">
    <property type="nucleotide sequence ID" value="NZ_BPQH01000016.1"/>
</dbReference>
<dbReference type="Gene3D" id="1.10.10.10">
    <property type="entry name" value="Winged helix-like DNA-binding domain superfamily/Winged helix DNA-binding domain"/>
    <property type="match status" value="1"/>
</dbReference>
<dbReference type="PANTHER" id="PTHR43214:SF43">
    <property type="entry name" value="TWO-COMPONENT RESPONSE REGULATOR"/>
    <property type="match status" value="1"/>
</dbReference>
<reference evidence="6" key="1">
    <citation type="journal article" date="2021" name="Front. Microbiol.">
        <title>Comprehensive Comparative Genomics and Phenotyping of Methylobacterium Species.</title>
        <authorList>
            <person name="Alessa O."/>
            <person name="Ogura Y."/>
            <person name="Fujitani Y."/>
            <person name="Takami H."/>
            <person name="Hayashi T."/>
            <person name="Sahin N."/>
            <person name="Tani A."/>
        </authorList>
    </citation>
    <scope>NUCLEOTIDE SEQUENCE</scope>
    <source>
        <strain evidence="6">KCTC 52305</strain>
    </source>
</reference>
<dbReference type="Pfam" id="PF00196">
    <property type="entry name" value="GerE"/>
    <property type="match status" value="1"/>
</dbReference>
<dbReference type="PROSITE" id="PS50043">
    <property type="entry name" value="HTH_LUXR_2"/>
    <property type="match status" value="1"/>
</dbReference>
<gene>
    <name evidence="6" type="primary">nreC_2</name>
    <name evidence="6" type="ORF">OPKNFCMD_4777</name>
</gene>
<dbReference type="InterPro" id="IPR058245">
    <property type="entry name" value="NreC/VraR/RcsB-like_REC"/>
</dbReference>
<dbReference type="EMBL" id="BPQH01000016">
    <property type="protein sequence ID" value="GJD52015.1"/>
    <property type="molecule type" value="Genomic_DNA"/>
</dbReference>
<dbReference type="InterPro" id="IPR039420">
    <property type="entry name" value="WalR-like"/>
</dbReference>
<dbReference type="Gene3D" id="3.40.50.2300">
    <property type="match status" value="1"/>
</dbReference>